<dbReference type="EMBL" id="FJOG01000002">
    <property type="protein sequence ID" value="CZR51725.1"/>
    <property type="molecule type" value="Genomic_DNA"/>
</dbReference>
<evidence type="ECO:0000313" key="7">
    <source>
        <dbReference type="EMBL" id="CZR51725.1"/>
    </source>
</evidence>
<dbReference type="STRING" id="576137.A0A1L7WG23"/>
<feature type="transmembrane region" description="Helical" evidence="6">
    <location>
        <begin position="113"/>
        <end position="135"/>
    </location>
</feature>
<evidence type="ECO:0000256" key="3">
    <source>
        <dbReference type="ARBA" id="ARBA00022692"/>
    </source>
</evidence>
<dbReference type="GO" id="GO:0005778">
    <property type="term" value="C:peroxisomal membrane"/>
    <property type="evidence" value="ECO:0007669"/>
    <property type="project" value="TreeGrafter"/>
</dbReference>
<dbReference type="AlphaFoldDB" id="A0A1L7WG23"/>
<keyword evidence="8" id="KW-1185">Reference proteome</keyword>
<gene>
    <name evidence="7" type="ORF">PAC_01602</name>
</gene>
<keyword evidence="5 6" id="KW-0472">Membrane</keyword>
<keyword evidence="3 6" id="KW-0812">Transmembrane</keyword>
<accession>A0A1L7WG23</accession>
<dbReference type="PANTHER" id="PTHR11266:SF80">
    <property type="entry name" value="PEROXISOMAL MEMBRANE PROTEIN 2"/>
    <property type="match status" value="1"/>
</dbReference>
<dbReference type="Pfam" id="PF04117">
    <property type="entry name" value="Mpv17_PMP22"/>
    <property type="match status" value="1"/>
</dbReference>
<comment type="similarity">
    <text evidence="2 6">Belongs to the peroxisomal membrane protein PXMP2/4 family.</text>
</comment>
<evidence type="ECO:0000256" key="5">
    <source>
        <dbReference type="ARBA" id="ARBA00023136"/>
    </source>
</evidence>
<evidence type="ECO:0000313" key="8">
    <source>
        <dbReference type="Proteomes" id="UP000184330"/>
    </source>
</evidence>
<feature type="transmembrane region" description="Helical" evidence="6">
    <location>
        <begin position="155"/>
        <end position="173"/>
    </location>
</feature>
<comment type="subcellular location">
    <subcellularLocation>
        <location evidence="1">Membrane</location>
        <topology evidence="1">Multi-pass membrane protein</topology>
    </subcellularLocation>
</comment>
<evidence type="ECO:0000256" key="6">
    <source>
        <dbReference type="RuleBase" id="RU363053"/>
    </source>
</evidence>
<reference evidence="7 8" key="1">
    <citation type="submission" date="2016-03" db="EMBL/GenBank/DDBJ databases">
        <authorList>
            <person name="Ploux O."/>
        </authorList>
    </citation>
    <scope>NUCLEOTIDE SEQUENCE [LARGE SCALE GENOMIC DNA]</scope>
    <source>
        <strain evidence="7 8">UAMH 11012</strain>
    </source>
</reference>
<name>A0A1L7WG23_9HELO</name>
<protein>
    <submittedName>
        <fullName evidence="7">Related to glomerulosclerosis protein Mpv17</fullName>
    </submittedName>
</protein>
<dbReference type="PANTHER" id="PTHR11266">
    <property type="entry name" value="PEROXISOMAL MEMBRANE PROTEIN 2, PXMP2 MPV17"/>
    <property type="match status" value="1"/>
</dbReference>
<evidence type="ECO:0000256" key="4">
    <source>
        <dbReference type="ARBA" id="ARBA00022989"/>
    </source>
</evidence>
<proteinExistence type="inferred from homology"/>
<evidence type="ECO:0000256" key="2">
    <source>
        <dbReference type="ARBA" id="ARBA00006824"/>
    </source>
</evidence>
<evidence type="ECO:0000256" key="1">
    <source>
        <dbReference type="ARBA" id="ARBA00004141"/>
    </source>
</evidence>
<feature type="transmembrane region" description="Helical" evidence="6">
    <location>
        <begin position="180"/>
        <end position="197"/>
    </location>
</feature>
<dbReference type="InterPro" id="IPR007248">
    <property type="entry name" value="Mpv17_PMP22"/>
</dbReference>
<dbReference type="OrthoDB" id="10267969at2759"/>
<dbReference type="Proteomes" id="UP000184330">
    <property type="component" value="Unassembled WGS sequence"/>
</dbReference>
<keyword evidence="4 6" id="KW-1133">Transmembrane helix</keyword>
<sequence>MPSPIVNTTIQSCVLNATSNLIAQFITAYKSNSPYTINWVPVFQFVLFNTISNPPNFLWQSFLESAFPSNYLVPSSAAIHAAAENDEKELDREEKTHEILESKLHIQNTLTKFLLDQTIGAVANTLLFSLAFAGFRGQGYADAVVTAKHEFWPMMQAGWTLWPFVSLLNFAVVKSVEMRSLVGSLAGLVWGIYLSLLKG</sequence>
<organism evidence="7 8">
    <name type="scientific">Phialocephala subalpina</name>
    <dbReference type="NCBI Taxonomy" id="576137"/>
    <lineage>
        <taxon>Eukaryota</taxon>
        <taxon>Fungi</taxon>
        <taxon>Dikarya</taxon>
        <taxon>Ascomycota</taxon>
        <taxon>Pezizomycotina</taxon>
        <taxon>Leotiomycetes</taxon>
        <taxon>Helotiales</taxon>
        <taxon>Mollisiaceae</taxon>
        <taxon>Phialocephala</taxon>
        <taxon>Phialocephala fortinii species complex</taxon>
    </lineage>
</organism>